<reference evidence="2" key="1">
    <citation type="journal article" date="2023" name="Science">
        <title>Genome structures resolve the early diversification of teleost fishes.</title>
        <authorList>
            <person name="Parey E."/>
            <person name="Louis A."/>
            <person name="Montfort J."/>
            <person name="Bouchez O."/>
            <person name="Roques C."/>
            <person name="Iampietro C."/>
            <person name="Lluch J."/>
            <person name="Castinel A."/>
            <person name="Donnadieu C."/>
            <person name="Desvignes T."/>
            <person name="Floi Bucao C."/>
            <person name="Jouanno E."/>
            <person name="Wen M."/>
            <person name="Mejri S."/>
            <person name="Dirks R."/>
            <person name="Jansen H."/>
            <person name="Henkel C."/>
            <person name="Chen W.J."/>
            <person name="Zahm M."/>
            <person name="Cabau C."/>
            <person name="Klopp C."/>
            <person name="Thompson A.W."/>
            <person name="Robinson-Rechavi M."/>
            <person name="Braasch I."/>
            <person name="Lecointre G."/>
            <person name="Bobe J."/>
            <person name="Postlethwait J.H."/>
            <person name="Berthelot C."/>
            <person name="Roest Crollius H."/>
            <person name="Guiguen Y."/>
        </authorList>
    </citation>
    <scope>NUCLEOTIDE SEQUENCE</scope>
    <source>
        <strain evidence="2">WJC10195</strain>
    </source>
</reference>
<evidence type="ECO:0000313" key="3">
    <source>
        <dbReference type="Proteomes" id="UP001152622"/>
    </source>
</evidence>
<proteinExistence type="predicted"/>
<accession>A0A9Q1GBW8</accession>
<dbReference type="AlphaFoldDB" id="A0A9Q1GBW8"/>
<feature type="compositionally biased region" description="Polar residues" evidence="1">
    <location>
        <begin position="47"/>
        <end position="59"/>
    </location>
</feature>
<evidence type="ECO:0000256" key="1">
    <source>
        <dbReference type="SAM" id="MobiDB-lite"/>
    </source>
</evidence>
<evidence type="ECO:0000313" key="2">
    <source>
        <dbReference type="EMBL" id="KAJ8380725.1"/>
    </source>
</evidence>
<sequence>MTFQTRLPEQSPGGQESSTPLGGPSVGLYDSSGRPHGYEAQDELKNSPFTSAADTTSPPDASGFAPVCKRSCQLTRLEAGESHVLRSKGERCLYVPHPPLPWLQNPLYLKSCSRP</sequence>
<keyword evidence="3" id="KW-1185">Reference proteome</keyword>
<protein>
    <submittedName>
        <fullName evidence="2">Uncharacterized protein</fullName>
    </submittedName>
</protein>
<dbReference type="Proteomes" id="UP001152622">
    <property type="component" value="Chromosome 1"/>
</dbReference>
<gene>
    <name evidence="2" type="ORF">SKAU_G00015030</name>
</gene>
<comment type="caution">
    <text evidence="2">The sequence shown here is derived from an EMBL/GenBank/DDBJ whole genome shotgun (WGS) entry which is preliminary data.</text>
</comment>
<feature type="region of interest" description="Disordered" evidence="1">
    <location>
        <begin position="1"/>
        <end position="65"/>
    </location>
</feature>
<feature type="compositionally biased region" description="Polar residues" evidence="1">
    <location>
        <begin position="1"/>
        <end position="20"/>
    </location>
</feature>
<feature type="compositionally biased region" description="Basic and acidic residues" evidence="1">
    <location>
        <begin position="36"/>
        <end position="45"/>
    </location>
</feature>
<name>A0A9Q1GBW8_SYNKA</name>
<dbReference type="EMBL" id="JAINUF010000001">
    <property type="protein sequence ID" value="KAJ8380725.1"/>
    <property type="molecule type" value="Genomic_DNA"/>
</dbReference>
<organism evidence="2 3">
    <name type="scientific">Synaphobranchus kaupii</name>
    <name type="common">Kaup's arrowtooth eel</name>
    <dbReference type="NCBI Taxonomy" id="118154"/>
    <lineage>
        <taxon>Eukaryota</taxon>
        <taxon>Metazoa</taxon>
        <taxon>Chordata</taxon>
        <taxon>Craniata</taxon>
        <taxon>Vertebrata</taxon>
        <taxon>Euteleostomi</taxon>
        <taxon>Actinopterygii</taxon>
        <taxon>Neopterygii</taxon>
        <taxon>Teleostei</taxon>
        <taxon>Anguilliformes</taxon>
        <taxon>Synaphobranchidae</taxon>
        <taxon>Synaphobranchus</taxon>
    </lineage>
</organism>